<proteinExistence type="inferred from homology"/>
<organism evidence="5">
    <name type="scientific">Vitis vinifera</name>
    <name type="common">Grape</name>
    <dbReference type="NCBI Taxonomy" id="29760"/>
    <lineage>
        <taxon>Eukaryota</taxon>
        <taxon>Viridiplantae</taxon>
        <taxon>Streptophyta</taxon>
        <taxon>Embryophyta</taxon>
        <taxon>Tracheophyta</taxon>
        <taxon>Spermatophyta</taxon>
        <taxon>Magnoliopsida</taxon>
        <taxon>eudicotyledons</taxon>
        <taxon>Gunneridae</taxon>
        <taxon>Pentapetalae</taxon>
        <taxon>rosids</taxon>
        <taxon>Vitales</taxon>
        <taxon>Vitaceae</taxon>
        <taxon>Viteae</taxon>
        <taxon>Vitis</taxon>
    </lineage>
</organism>
<evidence type="ECO:0000256" key="3">
    <source>
        <dbReference type="ARBA" id="ARBA00023134"/>
    </source>
</evidence>
<dbReference type="OrthoDB" id="8830751at2759"/>
<dbReference type="SMART" id="SM00175">
    <property type="entry name" value="RAB"/>
    <property type="match status" value="1"/>
</dbReference>
<dbReference type="PROSITE" id="PS51420">
    <property type="entry name" value="RHO"/>
    <property type="match status" value="1"/>
</dbReference>
<dbReference type="SUPFAM" id="SSF52540">
    <property type="entry name" value="P-loop containing nucleoside triphosphate hydrolases"/>
    <property type="match status" value="1"/>
</dbReference>
<dbReference type="GO" id="GO:0003924">
    <property type="term" value="F:GTPase activity"/>
    <property type="evidence" value="ECO:0007669"/>
    <property type="project" value="InterPro"/>
</dbReference>
<dbReference type="PANTHER" id="PTHR24072">
    <property type="entry name" value="RHO FAMILY GTPASE"/>
    <property type="match status" value="1"/>
</dbReference>
<dbReference type="Pfam" id="PF00071">
    <property type="entry name" value="Ras"/>
    <property type="match status" value="1"/>
</dbReference>
<evidence type="ECO:0000256" key="4">
    <source>
        <dbReference type="ARBA" id="ARBA00023288"/>
    </source>
</evidence>
<dbReference type="EMBL" id="AM479187">
    <property type="protein sequence ID" value="CAN81734.1"/>
    <property type="molecule type" value="Genomic_DNA"/>
</dbReference>
<keyword evidence="2" id="KW-0547">Nucleotide-binding</keyword>
<sequence>MQKSCRRLEERGGQLLGCFFRAARRYFQEGSQQRKEERATGGESPWTTVRDSGELFWELRDNEFIFIPIICTLFSSSPVSGTCSWGASLFPFLPVGAKSYRGYIFSGEWAICCRMRAVVRRAYSMREEAEIIERYGELEKQAGNLRRTENSLRVGDKLRQLSYRGANVFLLVFSLTNKASYENIAKKWVPELRRYAPGIPIILVGTRLYIRDGNQFFIDHLGTVPIITAHGGGLRKLIGALAYIECSSKIQQNVKAVSEAAIKNTRYRPRLCGVPCELTEGFIIAAIMEGGIKLDPIVCITERIPQHDMDRVKAALYGQSWNESG</sequence>
<dbReference type="InterPro" id="IPR027417">
    <property type="entry name" value="P-loop_NTPase"/>
</dbReference>
<dbReference type="SMART" id="SM00174">
    <property type="entry name" value="RHO"/>
    <property type="match status" value="1"/>
</dbReference>
<protein>
    <submittedName>
        <fullName evidence="5">Uncharacterized protein</fullName>
    </submittedName>
</protein>
<evidence type="ECO:0000256" key="2">
    <source>
        <dbReference type="ARBA" id="ARBA00022741"/>
    </source>
</evidence>
<dbReference type="InterPro" id="IPR003578">
    <property type="entry name" value="Small_GTPase_Rho"/>
</dbReference>
<dbReference type="InterPro" id="IPR001806">
    <property type="entry name" value="Small_GTPase"/>
</dbReference>
<dbReference type="ExpressionAtlas" id="A5C1W8">
    <property type="expression patterns" value="baseline and differential"/>
</dbReference>
<dbReference type="GO" id="GO:0007264">
    <property type="term" value="P:small GTPase-mediated signal transduction"/>
    <property type="evidence" value="ECO:0007669"/>
    <property type="project" value="InterPro"/>
</dbReference>
<dbReference type="AlphaFoldDB" id="A5C1W8"/>
<comment type="similarity">
    <text evidence="1">Belongs to the small GTPase superfamily. Rho family.</text>
</comment>
<dbReference type="GO" id="GO:0005525">
    <property type="term" value="F:GTP binding"/>
    <property type="evidence" value="ECO:0007669"/>
    <property type="project" value="UniProtKB-KW"/>
</dbReference>
<name>A5C1W8_VITVI</name>
<keyword evidence="4" id="KW-0449">Lipoprotein</keyword>
<dbReference type="Gene3D" id="3.40.50.300">
    <property type="entry name" value="P-loop containing nucleotide triphosphate hydrolases"/>
    <property type="match status" value="1"/>
</dbReference>
<keyword evidence="3" id="KW-0342">GTP-binding</keyword>
<evidence type="ECO:0000256" key="1">
    <source>
        <dbReference type="ARBA" id="ARBA00010142"/>
    </source>
</evidence>
<reference evidence="5" key="1">
    <citation type="journal article" date="2007" name="PLoS ONE">
        <title>The first genome sequence of an elite grapevine cultivar (Pinot noir Vitis vinifera L.): coping with a highly heterozygous genome.</title>
        <authorList>
            <person name="Velasco R."/>
            <person name="Zharkikh A."/>
            <person name="Troggio M."/>
            <person name="Cartwright D.A."/>
            <person name="Cestaro A."/>
            <person name="Pruss D."/>
            <person name="Pindo M."/>
            <person name="FitzGerald L.M."/>
            <person name="Vezzulli S."/>
            <person name="Reid J."/>
            <person name="Malacarne G."/>
            <person name="Iliev D."/>
            <person name="Coppola G."/>
            <person name="Wardell B."/>
            <person name="Micheletti D."/>
            <person name="Macalma T."/>
            <person name="Facci M."/>
            <person name="Mitchell J.T."/>
            <person name="Perazzolli M."/>
            <person name="Eldredge G."/>
            <person name="Gatto P."/>
            <person name="Oyzerski R."/>
            <person name="Moretto M."/>
            <person name="Gutin N."/>
            <person name="Stefanini M."/>
            <person name="Chen Y."/>
            <person name="Segala C."/>
            <person name="Davenport C."/>
            <person name="Dematte L."/>
            <person name="Mraz A."/>
            <person name="Battilana J."/>
            <person name="Stormo K."/>
            <person name="Costa F."/>
            <person name="Tao Q."/>
            <person name="Si-Ammour A."/>
            <person name="Harkins T."/>
            <person name="Lackey A."/>
            <person name="Perbost C."/>
            <person name="Taillon B."/>
            <person name="Stella A."/>
            <person name="Solovyev V."/>
            <person name="Fawcett J.A."/>
            <person name="Sterck L."/>
            <person name="Vandepoele K."/>
            <person name="Grando S.M."/>
            <person name="Toppo S."/>
            <person name="Moser C."/>
            <person name="Lanchbury J."/>
            <person name="Bogden R."/>
            <person name="Skolnick M."/>
            <person name="Sgaramella V."/>
            <person name="Bhatnagar S.K."/>
            <person name="Fontana P."/>
            <person name="Gutin A."/>
            <person name="Van de Peer Y."/>
            <person name="Salamini F."/>
            <person name="Viola R."/>
        </authorList>
    </citation>
    <scope>NUCLEOTIDE SEQUENCE</scope>
</reference>
<gene>
    <name evidence="5" type="ORF">VITISV_001693</name>
</gene>
<evidence type="ECO:0000313" key="5">
    <source>
        <dbReference type="EMBL" id="CAN81734.1"/>
    </source>
</evidence>
<accession>A5C1W8</accession>